<dbReference type="EMBL" id="SRLO01000270">
    <property type="protein sequence ID" value="TNN63588.1"/>
    <property type="molecule type" value="Genomic_DNA"/>
</dbReference>
<organism evidence="2 3">
    <name type="scientific">Liparis tanakae</name>
    <name type="common">Tanaka's snailfish</name>
    <dbReference type="NCBI Taxonomy" id="230148"/>
    <lineage>
        <taxon>Eukaryota</taxon>
        <taxon>Metazoa</taxon>
        <taxon>Chordata</taxon>
        <taxon>Craniata</taxon>
        <taxon>Vertebrata</taxon>
        <taxon>Euteleostomi</taxon>
        <taxon>Actinopterygii</taxon>
        <taxon>Neopterygii</taxon>
        <taxon>Teleostei</taxon>
        <taxon>Neoteleostei</taxon>
        <taxon>Acanthomorphata</taxon>
        <taxon>Eupercaria</taxon>
        <taxon>Perciformes</taxon>
        <taxon>Cottioidei</taxon>
        <taxon>Cottales</taxon>
        <taxon>Liparidae</taxon>
        <taxon>Liparis</taxon>
    </lineage>
</organism>
<proteinExistence type="predicted"/>
<feature type="compositionally biased region" description="Basic and acidic residues" evidence="1">
    <location>
        <begin position="1"/>
        <end position="10"/>
    </location>
</feature>
<dbReference type="AlphaFoldDB" id="A0A4Z2HCJ6"/>
<evidence type="ECO:0000313" key="2">
    <source>
        <dbReference type="EMBL" id="TNN63588.1"/>
    </source>
</evidence>
<comment type="caution">
    <text evidence="2">The sequence shown here is derived from an EMBL/GenBank/DDBJ whole genome shotgun (WGS) entry which is preliminary data.</text>
</comment>
<protein>
    <submittedName>
        <fullName evidence="2">Uncharacterized protein</fullName>
    </submittedName>
</protein>
<evidence type="ECO:0000313" key="3">
    <source>
        <dbReference type="Proteomes" id="UP000314294"/>
    </source>
</evidence>
<feature type="region of interest" description="Disordered" evidence="1">
    <location>
        <begin position="1"/>
        <end position="33"/>
    </location>
</feature>
<dbReference type="Proteomes" id="UP000314294">
    <property type="component" value="Unassembled WGS sequence"/>
</dbReference>
<evidence type="ECO:0000256" key="1">
    <source>
        <dbReference type="SAM" id="MobiDB-lite"/>
    </source>
</evidence>
<feature type="region of interest" description="Disordered" evidence="1">
    <location>
        <begin position="56"/>
        <end position="78"/>
    </location>
</feature>
<sequence length="117" mass="12913">MSPSGEERSPGLRGVASSGQTRSKLGKPVKNSLPASWPELLFVGPRRVRLAHRVVMHHQHHHRHHRRTRPCVKEGHAQSAAGKSFTCQRCHCGSLVTDSAPSESDDRQSSPWRGLGL</sequence>
<reference evidence="2 3" key="1">
    <citation type="submission" date="2019-03" db="EMBL/GenBank/DDBJ databases">
        <title>First draft genome of Liparis tanakae, snailfish: a comprehensive survey of snailfish specific genes.</title>
        <authorList>
            <person name="Kim W."/>
            <person name="Song I."/>
            <person name="Jeong J.-H."/>
            <person name="Kim D."/>
            <person name="Kim S."/>
            <person name="Ryu S."/>
            <person name="Song J.Y."/>
            <person name="Lee S.K."/>
        </authorList>
    </citation>
    <scope>NUCLEOTIDE SEQUENCE [LARGE SCALE GENOMIC DNA]</scope>
    <source>
        <tissue evidence="2">Muscle</tissue>
    </source>
</reference>
<name>A0A4Z2HCJ6_9TELE</name>
<accession>A0A4Z2HCJ6</accession>
<feature type="compositionally biased region" description="Basic residues" evidence="1">
    <location>
        <begin position="56"/>
        <end position="70"/>
    </location>
</feature>
<feature type="region of interest" description="Disordered" evidence="1">
    <location>
        <begin position="94"/>
        <end position="117"/>
    </location>
</feature>
<gene>
    <name evidence="2" type="ORF">EYF80_026240</name>
</gene>
<keyword evidence="3" id="KW-1185">Reference proteome</keyword>